<organism evidence="2 3">
    <name type="scientific">Sphingomonas cavernae</name>
    <dbReference type="NCBI Taxonomy" id="2320861"/>
    <lineage>
        <taxon>Bacteria</taxon>
        <taxon>Pseudomonadati</taxon>
        <taxon>Pseudomonadota</taxon>
        <taxon>Alphaproteobacteria</taxon>
        <taxon>Sphingomonadales</taxon>
        <taxon>Sphingomonadaceae</taxon>
        <taxon>Sphingomonas</taxon>
    </lineage>
</organism>
<keyword evidence="3" id="KW-1185">Reference proteome</keyword>
<protein>
    <submittedName>
        <fullName evidence="2">Uncharacterized protein</fullName>
    </submittedName>
</protein>
<feature type="compositionally biased region" description="Low complexity" evidence="1">
    <location>
        <begin position="141"/>
        <end position="152"/>
    </location>
</feature>
<name>A0A418WRS0_9SPHN</name>
<proteinExistence type="predicted"/>
<dbReference type="EMBL" id="QYUM01000002">
    <property type="protein sequence ID" value="RJF93960.1"/>
    <property type="molecule type" value="Genomic_DNA"/>
</dbReference>
<evidence type="ECO:0000313" key="2">
    <source>
        <dbReference type="EMBL" id="RJF93960.1"/>
    </source>
</evidence>
<dbReference type="AlphaFoldDB" id="A0A418WRS0"/>
<dbReference type="RefSeq" id="WP_119760529.1">
    <property type="nucleotide sequence ID" value="NZ_QYUM01000002.1"/>
</dbReference>
<sequence>MRAVFVAFALGVVIAGGLAAALWAGVERPKPAAEASPKEAENAALPAARVISYDPADDRDALLGFERTSPSDPVSLVVMVGDRRAGTIALVPPLAGTRDRWRLDAQVSISERAGIVRLYETGRSEERMRELEFRQWANGEPGSPGSSGRSPRAWQSERMRESARRAASRPMIDSNRPPPVFSPVPIVRSQR</sequence>
<gene>
    <name evidence="2" type="ORF">D3876_06730</name>
</gene>
<feature type="region of interest" description="Disordered" evidence="1">
    <location>
        <begin position="135"/>
        <end position="191"/>
    </location>
</feature>
<reference evidence="2 3" key="1">
    <citation type="submission" date="2018-09" db="EMBL/GenBank/DDBJ databases">
        <authorList>
            <person name="Zhu H."/>
        </authorList>
    </citation>
    <scope>NUCLEOTIDE SEQUENCE [LARGE SCALE GENOMIC DNA]</scope>
    <source>
        <strain evidence="2 3">K2R01-6</strain>
    </source>
</reference>
<dbReference type="Proteomes" id="UP000286100">
    <property type="component" value="Unassembled WGS sequence"/>
</dbReference>
<comment type="caution">
    <text evidence="2">The sequence shown here is derived from an EMBL/GenBank/DDBJ whole genome shotgun (WGS) entry which is preliminary data.</text>
</comment>
<evidence type="ECO:0000256" key="1">
    <source>
        <dbReference type="SAM" id="MobiDB-lite"/>
    </source>
</evidence>
<accession>A0A418WRS0</accession>
<feature type="compositionally biased region" description="Basic and acidic residues" evidence="1">
    <location>
        <begin position="155"/>
        <end position="164"/>
    </location>
</feature>
<evidence type="ECO:0000313" key="3">
    <source>
        <dbReference type="Proteomes" id="UP000286100"/>
    </source>
</evidence>